<dbReference type="InterPro" id="IPR038102">
    <property type="entry name" value="EYA_dom_sf"/>
</dbReference>
<dbReference type="EC" id="3.1.3.48" evidence="3"/>
<comment type="catalytic activity">
    <reaction evidence="7">
        <text>O-phospho-L-tyrosyl-[protein] + H2O = L-tyrosyl-[protein] + phosphate</text>
        <dbReference type="Rhea" id="RHEA:10684"/>
        <dbReference type="Rhea" id="RHEA-COMP:10136"/>
        <dbReference type="Rhea" id="RHEA-COMP:20101"/>
        <dbReference type="ChEBI" id="CHEBI:15377"/>
        <dbReference type="ChEBI" id="CHEBI:43474"/>
        <dbReference type="ChEBI" id="CHEBI:46858"/>
        <dbReference type="ChEBI" id="CHEBI:61978"/>
        <dbReference type="EC" id="3.1.3.48"/>
    </reaction>
</comment>
<dbReference type="EMBL" id="HBHP01022120">
    <property type="protein sequence ID" value="CAD9769779.1"/>
    <property type="molecule type" value="Transcribed_RNA"/>
</dbReference>
<evidence type="ECO:0000256" key="2">
    <source>
        <dbReference type="ARBA" id="ARBA00010501"/>
    </source>
</evidence>
<evidence type="ECO:0000256" key="3">
    <source>
        <dbReference type="ARBA" id="ARBA00013064"/>
    </source>
</evidence>
<comment type="similarity">
    <text evidence="2">Belongs to the HAD-like hydrolase superfamily. EYA family.</text>
</comment>
<keyword evidence="5" id="KW-0460">Magnesium</keyword>
<dbReference type="GO" id="GO:0005634">
    <property type="term" value="C:nucleus"/>
    <property type="evidence" value="ECO:0007669"/>
    <property type="project" value="TreeGrafter"/>
</dbReference>
<keyword evidence="6" id="KW-0904">Protein phosphatase</keyword>
<dbReference type="Gene3D" id="3.40.50.12350">
    <property type="match status" value="1"/>
</dbReference>
<evidence type="ECO:0000256" key="7">
    <source>
        <dbReference type="ARBA" id="ARBA00051722"/>
    </source>
</evidence>
<dbReference type="PANTHER" id="PTHR10190:SF16">
    <property type="entry name" value="DEVELOPMENTAL PROTEIN EYES ABSENT"/>
    <property type="match status" value="1"/>
</dbReference>
<gene>
    <name evidence="8" type="ORF">LSP00402_LOCUS13762</name>
</gene>
<dbReference type="InterPro" id="IPR028472">
    <property type="entry name" value="EYA"/>
</dbReference>
<dbReference type="GO" id="GO:0030154">
    <property type="term" value="P:cell differentiation"/>
    <property type="evidence" value="ECO:0007669"/>
    <property type="project" value="TreeGrafter"/>
</dbReference>
<dbReference type="GO" id="GO:0045739">
    <property type="term" value="P:positive regulation of DNA repair"/>
    <property type="evidence" value="ECO:0007669"/>
    <property type="project" value="TreeGrafter"/>
</dbReference>
<protein>
    <recommendedName>
        <fullName evidence="3">protein-tyrosine-phosphatase</fullName>
        <ecNumber evidence="3">3.1.3.48</ecNumber>
    </recommendedName>
</protein>
<dbReference type="PANTHER" id="PTHR10190">
    <property type="entry name" value="EYES ABSENT"/>
    <property type="match status" value="1"/>
</dbReference>
<accession>A0A7S2TUB5</accession>
<name>A0A7S2TUB5_9EUKA</name>
<evidence type="ECO:0000256" key="4">
    <source>
        <dbReference type="ARBA" id="ARBA00022801"/>
    </source>
</evidence>
<keyword evidence="4" id="KW-0378">Hydrolase</keyword>
<comment type="cofactor">
    <cofactor evidence="1">
        <name>Mg(2+)</name>
        <dbReference type="ChEBI" id="CHEBI:18420"/>
    </cofactor>
</comment>
<evidence type="ECO:0000256" key="1">
    <source>
        <dbReference type="ARBA" id="ARBA00001946"/>
    </source>
</evidence>
<organism evidence="8">
    <name type="scientific">Lotharella oceanica</name>
    <dbReference type="NCBI Taxonomy" id="641309"/>
    <lineage>
        <taxon>Eukaryota</taxon>
        <taxon>Sar</taxon>
        <taxon>Rhizaria</taxon>
        <taxon>Cercozoa</taxon>
        <taxon>Chlorarachniophyceae</taxon>
        <taxon>Lotharella</taxon>
    </lineage>
</organism>
<reference evidence="8" key="1">
    <citation type="submission" date="2021-01" db="EMBL/GenBank/DDBJ databases">
        <authorList>
            <person name="Corre E."/>
            <person name="Pelletier E."/>
            <person name="Niang G."/>
            <person name="Scheremetjew M."/>
            <person name="Finn R."/>
            <person name="Kale V."/>
            <person name="Holt S."/>
            <person name="Cochrane G."/>
            <person name="Meng A."/>
            <person name="Brown T."/>
            <person name="Cohen L."/>
        </authorList>
    </citation>
    <scope>NUCLEOTIDE SEQUENCE</scope>
    <source>
        <strain evidence="8">CCMP622</strain>
    </source>
</reference>
<dbReference type="AlphaFoldDB" id="A0A7S2TUB5"/>
<evidence type="ECO:0000256" key="6">
    <source>
        <dbReference type="ARBA" id="ARBA00022912"/>
    </source>
</evidence>
<sequence length="197" mass="21858">MCCQAVGQSHVVRFNDVVSTSGMPRGYSKFSRMLARKYMVALRYYREYAAKVTTGRPDPRTLRAWKLWEDIDKTTGGWLTLTQGILAQITKRNDSAVIAVSSDHILNAAASLLLYNLNPYFDLRCVYSTAEGTFNTTKAMQQVMDRFGPDVVYVAIGNTTQFQEAASEAGMPFVPLQGHEDAHNLLEDLQSVGSSSS</sequence>
<proteinExistence type="inferred from homology"/>
<evidence type="ECO:0000313" key="8">
    <source>
        <dbReference type="EMBL" id="CAD9769779.1"/>
    </source>
</evidence>
<dbReference type="GO" id="GO:0004725">
    <property type="term" value="F:protein tyrosine phosphatase activity"/>
    <property type="evidence" value="ECO:0007669"/>
    <property type="project" value="UniProtKB-EC"/>
</dbReference>
<evidence type="ECO:0000256" key="5">
    <source>
        <dbReference type="ARBA" id="ARBA00022842"/>
    </source>
</evidence>